<organism evidence="3 4">
    <name type="scientific">Candidatus Kuenenbacteria bacterium CG1_02_38_13</name>
    <dbReference type="NCBI Taxonomy" id="1805235"/>
    <lineage>
        <taxon>Bacteria</taxon>
        <taxon>Candidatus Kueneniibacteriota</taxon>
    </lineage>
</organism>
<feature type="domain" description="Glycosyl transferase family 1" evidence="1">
    <location>
        <begin position="238"/>
        <end position="401"/>
    </location>
</feature>
<evidence type="ECO:0000313" key="4">
    <source>
        <dbReference type="Proteomes" id="UP000182465"/>
    </source>
</evidence>
<sequence>MSNHNNGSSKKIARICFLNPQGYVQFPPPLGKTDTGGQTIYVFQLVRALGEKNIKVDIITRRFDDSPQEEQVFPNVKIVRIPCGKKEFVAKEKMYELMPEMMENFMVYIEKTRKKYDLIHSHYWDAGYAGILLKKMLDIPHVHTPHTLGKAKKLEMDLEEAPIQKLRPYYRYHVRIAIEQKIINNADAIIVLCETTRIQVLHHYLSDFEKIHVIFPGINTEYFNPKKTAIDKKVNFVDNSILTMSRIAPTKGLDRLIDAVALLKNKINFHVYMGGDIDNTNPSVEEKNAKDKINNSIKKYHLEKFVTFLGQTSHNDILPAYYRNADIFALPARYEPFGLTTIEAMACGTVPLVSSIAGSREVIIDGLNGFIINSHDRNKLADQIYKLLKDKKLLKKVSDNAAFTIKEHYSWDKIVDKFVSLYKSLL</sequence>
<dbReference type="Pfam" id="PF00534">
    <property type="entry name" value="Glycos_transf_1"/>
    <property type="match status" value="1"/>
</dbReference>
<evidence type="ECO:0008006" key="5">
    <source>
        <dbReference type="Google" id="ProtNLM"/>
    </source>
</evidence>
<gene>
    <name evidence="3" type="ORF">AUJ29_00080</name>
</gene>
<dbReference type="SUPFAM" id="SSF53756">
    <property type="entry name" value="UDP-Glycosyltransferase/glycogen phosphorylase"/>
    <property type="match status" value="1"/>
</dbReference>
<dbReference type="Gene3D" id="3.40.50.2000">
    <property type="entry name" value="Glycogen Phosphorylase B"/>
    <property type="match status" value="2"/>
</dbReference>
<dbReference type="GO" id="GO:0016757">
    <property type="term" value="F:glycosyltransferase activity"/>
    <property type="evidence" value="ECO:0007669"/>
    <property type="project" value="InterPro"/>
</dbReference>
<dbReference type="PANTHER" id="PTHR12526:SF630">
    <property type="entry name" value="GLYCOSYLTRANSFERASE"/>
    <property type="match status" value="1"/>
</dbReference>
<dbReference type="EMBL" id="MNVB01000002">
    <property type="protein sequence ID" value="OIO18429.1"/>
    <property type="molecule type" value="Genomic_DNA"/>
</dbReference>
<accession>A0A1J4U6K7</accession>
<evidence type="ECO:0000313" key="3">
    <source>
        <dbReference type="EMBL" id="OIO18429.1"/>
    </source>
</evidence>
<dbReference type="Pfam" id="PF13439">
    <property type="entry name" value="Glyco_transf_4"/>
    <property type="match status" value="1"/>
</dbReference>
<dbReference type="InterPro" id="IPR028098">
    <property type="entry name" value="Glyco_trans_4-like_N"/>
</dbReference>
<dbReference type="AlphaFoldDB" id="A0A1J4U6K7"/>
<evidence type="ECO:0000259" key="1">
    <source>
        <dbReference type="Pfam" id="PF00534"/>
    </source>
</evidence>
<comment type="caution">
    <text evidence="3">The sequence shown here is derived from an EMBL/GenBank/DDBJ whole genome shotgun (WGS) entry which is preliminary data.</text>
</comment>
<feature type="domain" description="Glycosyltransferase subfamily 4-like N-terminal" evidence="2">
    <location>
        <begin position="36"/>
        <end position="221"/>
    </location>
</feature>
<dbReference type="Proteomes" id="UP000182465">
    <property type="component" value="Unassembled WGS sequence"/>
</dbReference>
<name>A0A1J4U6K7_9BACT</name>
<proteinExistence type="predicted"/>
<dbReference type="PANTHER" id="PTHR12526">
    <property type="entry name" value="GLYCOSYLTRANSFERASE"/>
    <property type="match status" value="1"/>
</dbReference>
<protein>
    <recommendedName>
        <fullName evidence="5">Glycosyl transferase</fullName>
    </recommendedName>
</protein>
<evidence type="ECO:0000259" key="2">
    <source>
        <dbReference type="Pfam" id="PF13439"/>
    </source>
</evidence>
<reference evidence="3" key="1">
    <citation type="journal article" date="2016" name="Environ. Microbiol.">
        <title>Genomic resolution of a cold subsurface aquifer community provides metabolic insights for novel microbes adapted to high CO concentrations.</title>
        <authorList>
            <person name="Probst A.J."/>
            <person name="Castelle C.J."/>
            <person name="Singh A."/>
            <person name="Brown C.T."/>
            <person name="Anantharaman K."/>
            <person name="Sharon I."/>
            <person name="Hug L.A."/>
            <person name="Burstein D."/>
            <person name="Emerson J.B."/>
            <person name="Thomas B.C."/>
            <person name="Banfield J.F."/>
        </authorList>
    </citation>
    <scope>NUCLEOTIDE SEQUENCE [LARGE SCALE GENOMIC DNA]</scope>
    <source>
        <strain evidence="3">CG1_02_38_13</strain>
    </source>
</reference>
<dbReference type="InterPro" id="IPR001296">
    <property type="entry name" value="Glyco_trans_1"/>
</dbReference>